<feature type="transmembrane region" description="Helical" evidence="1">
    <location>
        <begin position="146"/>
        <end position="164"/>
    </location>
</feature>
<dbReference type="EMBL" id="VATY01000001">
    <property type="protein sequence ID" value="TMM58639.1"/>
    <property type="molecule type" value="Genomic_DNA"/>
</dbReference>
<keyword evidence="1" id="KW-1133">Transmembrane helix</keyword>
<reference evidence="2 3" key="1">
    <citation type="submission" date="2019-05" db="EMBL/GenBank/DDBJ databases">
        <authorList>
            <person name="Zhang J.-Y."/>
            <person name="Feg X."/>
            <person name="Du Z.-J."/>
        </authorList>
    </citation>
    <scope>NUCLEOTIDE SEQUENCE [LARGE SCALE GENOMIC DNA]</scope>
    <source>
        <strain evidence="2 3">RZ26</strain>
    </source>
</reference>
<dbReference type="OrthoDB" id="3781906at2"/>
<dbReference type="AlphaFoldDB" id="A0A5S3PUE8"/>
<organism evidence="2 3">
    <name type="scientific">Maribacter algarum</name>
    <name type="common">ex Zhang et al. 2020</name>
    <dbReference type="NCBI Taxonomy" id="2578118"/>
    <lineage>
        <taxon>Bacteria</taxon>
        <taxon>Pseudomonadati</taxon>
        <taxon>Bacteroidota</taxon>
        <taxon>Flavobacteriia</taxon>
        <taxon>Flavobacteriales</taxon>
        <taxon>Flavobacteriaceae</taxon>
        <taxon>Maribacter</taxon>
    </lineage>
</organism>
<feature type="transmembrane region" description="Helical" evidence="1">
    <location>
        <begin position="6"/>
        <end position="27"/>
    </location>
</feature>
<comment type="caution">
    <text evidence="2">The sequence shown here is derived from an EMBL/GenBank/DDBJ whole genome shotgun (WGS) entry which is preliminary data.</text>
</comment>
<keyword evidence="3" id="KW-1185">Reference proteome</keyword>
<keyword evidence="1" id="KW-0472">Membrane</keyword>
<dbReference type="Proteomes" id="UP000310314">
    <property type="component" value="Unassembled WGS sequence"/>
</dbReference>
<accession>A0A5S3PUE8</accession>
<evidence type="ECO:0000313" key="3">
    <source>
        <dbReference type="Proteomes" id="UP000310314"/>
    </source>
</evidence>
<feature type="transmembrane region" description="Helical" evidence="1">
    <location>
        <begin position="83"/>
        <end position="104"/>
    </location>
</feature>
<dbReference type="RefSeq" id="WP_138656571.1">
    <property type="nucleotide sequence ID" value="NZ_VATY01000001.1"/>
</dbReference>
<evidence type="ECO:0008006" key="4">
    <source>
        <dbReference type="Google" id="ProtNLM"/>
    </source>
</evidence>
<keyword evidence="1" id="KW-0812">Transmembrane</keyword>
<evidence type="ECO:0000313" key="2">
    <source>
        <dbReference type="EMBL" id="TMM58639.1"/>
    </source>
</evidence>
<feature type="transmembrane region" description="Helical" evidence="1">
    <location>
        <begin position="116"/>
        <end position="134"/>
    </location>
</feature>
<proteinExistence type="predicted"/>
<evidence type="ECO:0000256" key="1">
    <source>
        <dbReference type="SAM" id="Phobius"/>
    </source>
</evidence>
<name>A0A5S3PUE8_9FLAO</name>
<sequence>MNTYLFLKLIHVLLFAFWLGTDMGTYYSSKFVVNPKLTAGQRTTALNILLGCDLGPRIAMPLVTPTGLHMASLMGIAKISDGALAGIWAVSILWLVLVLAAHFSKNEGLKKKLKTIDFWIRPILVIGIGAVAIYNLMHPTHLMAPFLNYKLLVLCGLILCGLAIRQQLSKFTPAFVDLVTGNEKPDTNAILKKKMDNCMPYVYGIWVGTIACAALGLHLIG</sequence>
<protein>
    <recommendedName>
        <fullName evidence="4">DUF2269 family protein</fullName>
    </recommendedName>
</protein>
<feature type="transmembrane region" description="Helical" evidence="1">
    <location>
        <begin position="201"/>
        <end position="220"/>
    </location>
</feature>
<gene>
    <name evidence="2" type="ORF">FEE95_04190</name>
</gene>